<feature type="signal peptide" evidence="4">
    <location>
        <begin position="1"/>
        <end position="28"/>
    </location>
</feature>
<dbReference type="Proteomes" id="UP000320913">
    <property type="component" value="Unassembled WGS sequence"/>
</dbReference>
<organism evidence="6 7">
    <name type="scientific">Eiseniibacteriota bacterium</name>
    <dbReference type="NCBI Taxonomy" id="2212470"/>
    <lineage>
        <taxon>Bacteria</taxon>
        <taxon>Candidatus Eiseniibacteriota</taxon>
    </lineage>
</organism>
<dbReference type="InterPro" id="IPR006665">
    <property type="entry name" value="OmpA-like"/>
</dbReference>
<evidence type="ECO:0000256" key="1">
    <source>
        <dbReference type="ARBA" id="ARBA00022729"/>
    </source>
</evidence>
<evidence type="ECO:0000256" key="4">
    <source>
        <dbReference type="SAM" id="SignalP"/>
    </source>
</evidence>
<dbReference type="InterPro" id="IPR050330">
    <property type="entry name" value="Bact_OuterMem_StrucFunc"/>
</dbReference>
<keyword evidence="1 4" id="KW-0732">Signal</keyword>
<dbReference type="PANTHER" id="PTHR30329">
    <property type="entry name" value="STATOR ELEMENT OF FLAGELLAR MOTOR COMPLEX"/>
    <property type="match status" value="1"/>
</dbReference>
<dbReference type="GO" id="GO:0007155">
    <property type="term" value="P:cell adhesion"/>
    <property type="evidence" value="ECO:0007669"/>
    <property type="project" value="InterPro"/>
</dbReference>
<evidence type="ECO:0000313" key="7">
    <source>
        <dbReference type="Proteomes" id="UP000320913"/>
    </source>
</evidence>
<dbReference type="InterPro" id="IPR003367">
    <property type="entry name" value="Thrombospondin_3-like_rpt"/>
</dbReference>
<feature type="domain" description="OmpA-like" evidence="5">
    <location>
        <begin position="318"/>
        <end position="437"/>
    </location>
</feature>
<name>A0A538TDL1_UNCEI</name>
<comment type="caution">
    <text evidence="6">The sequence shown here is derived from an EMBL/GenBank/DDBJ whole genome shotgun (WGS) entry which is preliminary data.</text>
</comment>
<dbReference type="InterPro" id="IPR028974">
    <property type="entry name" value="TSP_type-3_rpt"/>
</dbReference>
<dbReference type="PANTHER" id="PTHR30329:SF21">
    <property type="entry name" value="LIPOPROTEIN YIAD-RELATED"/>
    <property type="match status" value="1"/>
</dbReference>
<accession>A0A538TDL1</accession>
<feature type="compositionally biased region" description="Gly residues" evidence="3">
    <location>
        <begin position="473"/>
        <end position="491"/>
    </location>
</feature>
<dbReference type="Pfam" id="PF00691">
    <property type="entry name" value="OmpA"/>
    <property type="match status" value="1"/>
</dbReference>
<dbReference type="Gene3D" id="3.30.1330.60">
    <property type="entry name" value="OmpA-like domain"/>
    <property type="match status" value="1"/>
</dbReference>
<dbReference type="Gene3D" id="4.10.1080.10">
    <property type="entry name" value="TSP type-3 repeat"/>
    <property type="match status" value="1"/>
</dbReference>
<feature type="compositionally biased region" description="Low complexity" evidence="3">
    <location>
        <begin position="498"/>
        <end position="519"/>
    </location>
</feature>
<protein>
    <recommendedName>
        <fullName evidence="5">OmpA-like domain-containing protein</fullName>
    </recommendedName>
</protein>
<gene>
    <name evidence="6" type="ORF">E6K75_00925</name>
</gene>
<proteinExistence type="predicted"/>
<dbReference type="AlphaFoldDB" id="A0A538TDL1"/>
<feature type="region of interest" description="Disordered" evidence="3">
    <location>
        <begin position="436"/>
        <end position="550"/>
    </location>
</feature>
<sequence>MTRSYLRAALSVTLAAVFAMSAARTASAVEERIWLSGEAGLDLFDPSTHMDPRTLGNATLSHYGGGLILTPQRTAWALPYIYGGLGSVKVKRNQFGTNATAGAFHGGVGAVFRAGERFGIRLDARDVSYKQKDGPGRPARVNEFSISTGITAFWMGRPRDTDSDGVPNKSDRCPDTPKGAVVDAGGCPLDTDGDKVYDGLDKCPGTPAGALVDAGGCPLDSDGDGVYDGLDKCPDTPKGVVVDATGCPLDSDGDHVFDGPDKCPDTPKGSVVDKNGCPLDADRDGVPDGIDTCPFTPPGVPVNAGGCPVVMGLIERDLMNDWIIRLTDLEFVPDSVRLTPQGLARVDSVGGFLEQWPMLKFEVGMHSDNLGEDARRQPLSHLRARYLLQQIYAKHPTLNAKNYYYTGYGDTQPLASNKTPEGRALNRRAEFRLVNMDALTKERERRESYGTTAVPPAPGLGRGAPEETPSGEPAGGSPGVAPGGSPGGTHAGEGAPMGTSPAQAAPAATPGGSAAQPAGRIPHAPTPPDSIPPAHTPPDTLLPPPPSPAK</sequence>
<feature type="compositionally biased region" description="Basic and acidic residues" evidence="3">
    <location>
        <begin position="439"/>
        <end position="448"/>
    </location>
</feature>
<dbReference type="GO" id="GO:0005509">
    <property type="term" value="F:calcium ion binding"/>
    <property type="evidence" value="ECO:0007669"/>
    <property type="project" value="InterPro"/>
</dbReference>
<evidence type="ECO:0000256" key="3">
    <source>
        <dbReference type="SAM" id="MobiDB-lite"/>
    </source>
</evidence>
<dbReference type="Pfam" id="PF02412">
    <property type="entry name" value="TSP_3"/>
    <property type="match status" value="3"/>
</dbReference>
<dbReference type="GO" id="GO:0016020">
    <property type="term" value="C:membrane"/>
    <property type="evidence" value="ECO:0007669"/>
    <property type="project" value="UniProtKB-UniRule"/>
</dbReference>
<feature type="region of interest" description="Disordered" evidence="3">
    <location>
        <begin position="156"/>
        <end position="179"/>
    </location>
</feature>
<evidence type="ECO:0000313" key="6">
    <source>
        <dbReference type="EMBL" id="TMQ61644.1"/>
    </source>
</evidence>
<keyword evidence="2" id="KW-0472">Membrane</keyword>
<dbReference type="PROSITE" id="PS51123">
    <property type="entry name" value="OMPA_2"/>
    <property type="match status" value="1"/>
</dbReference>
<evidence type="ECO:0000259" key="5">
    <source>
        <dbReference type="PROSITE" id="PS51123"/>
    </source>
</evidence>
<feature type="chain" id="PRO_5021980460" description="OmpA-like domain-containing protein" evidence="4">
    <location>
        <begin position="29"/>
        <end position="550"/>
    </location>
</feature>
<reference evidence="6 7" key="1">
    <citation type="journal article" date="2019" name="Nat. Microbiol.">
        <title>Mediterranean grassland soil C-N compound turnover is dependent on rainfall and depth, and is mediated by genomically divergent microorganisms.</title>
        <authorList>
            <person name="Diamond S."/>
            <person name="Andeer P.F."/>
            <person name="Li Z."/>
            <person name="Crits-Christoph A."/>
            <person name="Burstein D."/>
            <person name="Anantharaman K."/>
            <person name="Lane K.R."/>
            <person name="Thomas B.C."/>
            <person name="Pan C."/>
            <person name="Northen T.R."/>
            <person name="Banfield J.F."/>
        </authorList>
    </citation>
    <scope>NUCLEOTIDE SEQUENCE [LARGE SCALE GENOMIC DNA]</scope>
    <source>
        <strain evidence="6">WS_5</strain>
    </source>
</reference>
<dbReference type="EMBL" id="VBOV01000022">
    <property type="protein sequence ID" value="TMQ61644.1"/>
    <property type="molecule type" value="Genomic_DNA"/>
</dbReference>
<evidence type="ECO:0000256" key="2">
    <source>
        <dbReference type="PROSITE-ProRule" id="PRU00473"/>
    </source>
</evidence>
<dbReference type="SUPFAM" id="SSF103088">
    <property type="entry name" value="OmpA-like"/>
    <property type="match status" value="1"/>
</dbReference>
<dbReference type="InterPro" id="IPR036737">
    <property type="entry name" value="OmpA-like_sf"/>
</dbReference>
<dbReference type="SUPFAM" id="SSF103647">
    <property type="entry name" value="TSP type-3 repeat"/>
    <property type="match status" value="2"/>
</dbReference>
<dbReference type="CDD" id="cd07185">
    <property type="entry name" value="OmpA_C-like"/>
    <property type="match status" value="1"/>
</dbReference>
<feature type="compositionally biased region" description="Pro residues" evidence="3">
    <location>
        <begin position="524"/>
        <end position="550"/>
    </location>
</feature>